<dbReference type="Proteomes" id="UP000605784">
    <property type="component" value="Unassembled WGS sequence"/>
</dbReference>
<organism evidence="3 4">
    <name type="scientific">Haloarcula pellucida</name>
    <dbReference type="NCBI Taxonomy" id="1427151"/>
    <lineage>
        <taxon>Archaea</taxon>
        <taxon>Methanobacteriati</taxon>
        <taxon>Methanobacteriota</taxon>
        <taxon>Stenosarchaea group</taxon>
        <taxon>Halobacteria</taxon>
        <taxon>Halobacteriales</taxon>
        <taxon>Haloarculaceae</taxon>
        <taxon>Haloarcula</taxon>
    </lineage>
</organism>
<reference evidence="3" key="1">
    <citation type="journal article" date="2014" name="Int. J. Syst. Evol. Microbiol.">
        <title>Complete genome sequence of Corynebacterium casei LMG S-19264T (=DSM 44701T), isolated from a smear-ripened cheese.</title>
        <authorList>
            <consortium name="US DOE Joint Genome Institute (JGI-PGF)"/>
            <person name="Walter F."/>
            <person name="Albersmeier A."/>
            <person name="Kalinowski J."/>
            <person name="Ruckert C."/>
        </authorList>
    </citation>
    <scope>NUCLEOTIDE SEQUENCE</scope>
    <source>
        <strain evidence="3">JCM 17820</strain>
    </source>
</reference>
<protein>
    <recommendedName>
        <fullName evidence="2">Terminase large subunit gp17-like C-terminal domain-containing protein</fullName>
    </recommendedName>
</protein>
<reference evidence="3" key="2">
    <citation type="submission" date="2020-09" db="EMBL/GenBank/DDBJ databases">
        <authorList>
            <person name="Sun Q."/>
            <person name="Ohkuma M."/>
        </authorList>
    </citation>
    <scope>NUCLEOTIDE SEQUENCE</scope>
    <source>
        <strain evidence="3">JCM 17820</strain>
    </source>
</reference>
<keyword evidence="1" id="KW-1188">Viral release from host cell</keyword>
<dbReference type="InterPro" id="IPR027417">
    <property type="entry name" value="P-loop_NTPase"/>
</dbReference>
<dbReference type="AlphaFoldDB" id="A0A830GSV5"/>
<evidence type="ECO:0000313" key="4">
    <source>
        <dbReference type="Proteomes" id="UP000605784"/>
    </source>
</evidence>
<comment type="caution">
    <text evidence="3">The sequence shown here is derived from an EMBL/GenBank/DDBJ whole genome shotgun (WGS) entry which is preliminary data.</text>
</comment>
<dbReference type="RefSeq" id="WP_189002033.1">
    <property type="nucleotide sequence ID" value="NZ_BMOU01000008.1"/>
</dbReference>
<dbReference type="InterPro" id="IPR035421">
    <property type="entry name" value="Terminase_6C"/>
</dbReference>
<gene>
    <name evidence="3" type="ORF">GCM10009030_39320</name>
</gene>
<accession>A0A830GSV5</accession>
<dbReference type="Gene3D" id="3.40.50.300">
    <property type="entry name" value="P-loop containing nucleotide triphosphate hydrolases"/>
    <property type="match status" value="1"/>
</dbReference>
<sequence length="533" mass="60209">MSTGTATIDAEQRETLEHLVREQPLAHPLPASIRCFDFDLAPPEHLREIYGAVYRAMSDDYPEAHRHLARLMPREHGKTEAGTVVIPTWAALRDPNIRVLLMSINADKAADKLSEIAEHVERLAPQFGRRVVTNNETQLQLEREATYEEPTIQAAGFKTGVTGGHYDLLIFDDVVEYDTQRTEHRRQVAWKKFQDFLNLDSRQGNSVFLVLGTRKHREDLYSELINSIGWDTRVEQAISDDGWSVIENGEYELKTTHQDTGEEQWYAANETSKIDAEKETVAAVNVEQDVDVLWPEWAPIESLIKDMVVGFGADEGTLIWQRENQNDPGALEGQILSEDMLTFVDELPERSLRFYAGVDVAAEDDPEKAARNDTDYFAVATIAEDPVNDVAYLVDLQRKRGISQKQAVTWLSNKLAAVGHEFNQEVNTILIEGNKNQRWFVEAAKDAGLRVERSDSSGEKAQRIIDMSTRFEQAKVRILDSAMADWQNFIAKEWCGFPTAAHDDRLDAIEIALRNVNIGGGISSSDHDLNDLF</sequence>
<proteinExistence type="predicted"/>
<evidence type="ECO:0000259" key="2">
    <source>
        <dbReference type="Pfam" id="PF17289"/>
    </source>
</evidence>
<evidence type="ECO:0000256" key="1">
    <source>
        <dbReference type="ARBA" id="ARBA00022612"/>
    </source>
</evidence>
<name>A0A830GSV5_9EURY</name>
<feature type="domain" description="Terminase large subunit gp17-like C-terminal" evidence="2">
    <location>
        <begin position="357"/>
        <end position="513"/>
    </location>
</feature>
<dbReference type="EMBL" id="BMOU01000008">
    <property type="protein sequence ID" value="GGO03543.1"/>
    <property type="molecule type" value="Genomic_DNA"/>
</dbReference>
<dbReference type="Gene3D" id="3.30.420.240">
    <property type="match status" value="1"/>
</dbReference>
<dbReference type="Pfam" id="PF17289">
    <property type="entry name" value="Terminase_6C"/>
    <property type="match status" value="1"/>
</dbReference>
<keyword evidence="4" id="KW-1185">Reference proteome</keyword>
<evidence type="ECO:0000313" key="3">
    <source>
        <dbReference type="EMBL" id="GGO03543.1"/>
    </source>
</evidence>